<comment type="caution">
    <text evidence="1">The sequence shown here is derived from an EMBL/GenBank/DDBJ whole genome shotgun (WGS) entry which is preliminary data.</text>
</comment>
<dbReference type="Proteomes" id="UP001169217">
    <property type="component" value="Unassembled WGS sequence"/>
</dbReference>
<accession>A0ABQ9QCT3</accession>
<dbReference type="EMBL" id="JARUPT010000015">
    <property type="protein sequence ID" value="KAK0381624.1"/>
    <property type="molecule type" value="Genomic_DNA"/>
</dbReference>
<proteinExistence type="predicted"/>
<organism evidence="1 2">
    <name type="scientific">Colletotrichum limetticola</name>
    <dbReference type="NCBI Taxonomy" id="1209924"/>
    <lineage>
        <taxon>Eukaryota</taxon>
        <taxon>Fungi</taxon>
        <taxon>Dikarya</taxon>
        <taxon>Ascomycota</taxon>
        <taxon>Pezizomycotina</taxon>
        <taxon>Sordariomycetes</taxon>
        <taxon>Hypocreomycetidae</taxon>
        <taxon>Glomerellales</taxon>
        <taxon>Glomerellaceae</taxon>
        <taxon>Colletotrichum</taxon>
        <taxon>Colletotrichum acutatum species complex</taxon>
    </lineage>
</organism>
<sequence length="76" mass="8471">MGAADVLELLSEELELEVVDEIGVMMDELEDRLVVSEDEMLEEASEMLADNVDASILVEFEKRAEVEDVDSVLVEV</sequence>
<keyword evidence="2" id="KW-1185">Reference proteome</keyword>
<gene>
    <name evidence="1" type="ORF">CLIM01_00990</name>
</gene>
<evidence type="ECO:0000313" key="1">
    <source>
        <dbReference type="EMBL" id="KAK0381624.1"/>
    </source>
</evidence>
<reference evidence="1" key="1">
    <citation type="submission" date="2023-04" db="EMBL/GenBank/DDBJ databases">
        <title>Colletotrichum limetticola genome sequence.</title>
        <authorList>
            <person name="Baroncelli R."/>
        </authorList>
    </citation>
    <scope>NUCLEOTIDE SEQUENCE</scope>
    <source>
        <strain evidence="1">KLA-Anderson</strain>
    </source>
</reference>
<evidence type="ECO:0000313" key="2">
    <source>
        <dbReference type="Proteomes" id="UP001169217"/>
    </source>
</evidence>
<name>A0ABQ9QCT3_9PEZI</name>
<protein>
    <submittedName>
        <fullName evidence="1">Uncharacterized protein</fullName>
    </submittedName>
</protein>